<evidence type="ECO:0000256" key="8">
    <source>
        <dbReference type="ARBA" id="ARBA00044972"/>
    </source>
</evidence>
<evidence type="ECO:0000256" key="7">
    <source>
        <dbReference type="ARBA" id="ARBA00044951"/>
    </source>
</evidence>
<name>A0A1M6E339_9BACT</name>
<evidence type="ECO:0000256" key="3">
    <source>
        <dbReference type="ARBA" id="ARBA00023211"/>
    </source>
</evidence>
<protein>
    <recommendedName>
        <fullName evidence="8">D-lyxose ketol-isomerase</fullName>
        <ecNumber evidence="8">5.3.1.15</ecNumber>
    </recommendedName>
</protein>
<evidence type="ECO:0000256" key="2">
    <source>
        <dbReference type="ARBA" id="ARBA00022723"/>
    </source>
</evidence>
<dbReference type="InterPro" id="IPR010864">
    <property type="entry name" value="D-lyxose_isomer"/>
</dbReference>
<keyword evidence="2" id="KW-0479">Metal-binding</keyword>
<accession>A0A1M6E339</accession>
<dbReference type="EMBL" id="FQZE01000006">
    <property type="protein sequence ID" value="SHI79815.1"/>
    <property type="molecule type" value="Genomic_DNA"/>
</dbReference>
<proteinExistence type="inferred from homology"/>
<sequence length="224" mass="25928">MKRSEINHLIQESINFFHQMNFKLPPWGYWTPGEWKGKYNSCSEIVDNMLGWDLTDFGSGDFHQRGLILFTLRNGNFKKDKKPYAEKAMIVEENQETPMHFHWSKMEDIINRGGGNLVLELFASDEKEGLSDTEFDIQIDGVKHHLKPNSRMILKPGESICLEQGIYHRFYGEPGKGKVFVGEVSAVNDDTSDNRFLDPVGRFPKIEEDEEPLHLLVSDYKNFI</sequence>
<dbReference type="GO" id="GO:0047828">
    <property type="term" value="F:D-lyxose ketol-isomerase activity"/>
    <property type="evidence" value="ECO:0007669"/>
    <property type="project" value="UniProtKB-EC"/>
</dbReference>
<dbReference type="AlphaFoldDB" id="A0A1M6E339"/>
<dbReference type="EC" id="5.3.1.15" evidence="8"/>
<dbReference type="CDD" id="cd20309">
    <property type="entry name" value="cupin_EcSI"/>
    <property type="match status" value="1"/>
</dbReference>
<dbReference type="InterPro" id="IPR047581">
    <property type="entry name" value="EcSI_cupin"/>
</dbReference>
<dbReference type="RefSeq" id="WP_073166757.1">
    <property type="nucleotide sequence ID" value="NZ_FQZE01000006.1"/>
</dbReference>
<dbReference type="OrthoDB" id="27002at2"/>
<keyword evidence="3" id="KW-0464">Manganese</keyword>
<dbReference type="Proteomes" id="UP000184050">
    <property type="component" value="Unassembled WGS sequence"/>
</dbReference>
<dbReference type="Pfam" id="PF07385">
    <property type="entry name" value="Lyx_isomer"/>
    <property type="match status" value="1"/>
</dbReference>
<keyword evidence="5" id="KW-0119">Carbohydrate metabolism</keyword>
<keyword evidence="10" id="KW-1185">Reference proteome</keyword>
<dbReference type="STRING" id="1168035.SAMN05444280_10640"/>
<organism evidence="9 10">
    <name type="scientific">Tangfeifania diversioriginum</name>
    <dbReference type="NCBI Taxonomy" id="1168035"/>
    <lineage>
        <taxon>Bacteria</taxon>
        <taxon>Pseudomonadati</taxon>
        <taxon>Bacteroidota</taxon>
        <taxon>Bacteroidia</taxon>
        <taxon>Marinilabiliales</taxon>
        <taxon>Prolixibacteraceae</taxon>
        <taxon>Tangfeifania</taxon>
    </lineage>
</organism>
<gene>
    <name evidence="9" type="ORF">SAMN05444280_10640</name>
</gene>
<dbReference type="Gene3D" id="2.60.120.10">
    <property type="entry name" value="Jelly Rolls"/>
    <property type="match status" value="1"/>
</dbReference>
<evidence type="ECO:0000256" key="1">
    <source>
        <dbReference type="ARBA" id="ARBA00001936"/>
    </source>
</evidence>
<keyword evidence="4" id="KW-0413">Isomerase</keyword>
<evidence type="ECO:0000256" key="6">
    <source>
        <dbReference type="ARBA" id="ARBA00044907"/>
    </source>
</evidence>
<comment type="cofactor">
    <cofactor evidence="1">
        <name>Mn(2+)</name>
        <dbReference type="ChEBI" id="CHEBI:29035"/>
    </cofactor>
</comment>
<reference evidence="9 10" key="1">
    <citation type="submission" date="2016-11" db="EMBL/GenBank/DDBJ databases">
        <authorList>
            <person name="Jaros S."/>
            <person name="Januszkiewicz K."/>
            <person name="Wedrychowicz H."/>
        </authorList>
    </citation>
    <scope>NUCLEOTIDE SEQUENCE [LARGE SCALE GENOMIC DNA]</scope>
    <source>
        <strain evidence="9 10">DSM 27063</strain>
    </source>
</reference>
<evidence type="ECO:0000256" key="4">
    <source>
        <dbReference type="ARBA" id="ARBA00023235"/>
    </source>
</evidence>
<dbReference type="GO" id="GO:0046872">
    <property type="term" value="F:metal ion binding"/>
    <property type="evidence" value="ECO:0007669"/>
    <property type="project" value="UniProtKB-KW"/>
</dbReference>
<comment type="catalytic activity">
    <reaction evidence="6">
        <text>D-lyxose = D-xylulose</text>
        <dbReference type="Rhea" id="RHEA:14201"/>
        <dbReference type="ChEBI" id="CHEBI:16789"/>
        <dbReference type="ChEBI" id="CHEBI:17140"/>
        <dbReference type="EC" id="5.3.1.15"/>
    </reaction>
</comment>
<comment type="similarity">
    <text evidence="7">Belongs to the D-lyxose ketol-isomerase family.</text>
</comment>
<evidence type="ECO:0000313" key="10">
    <source>
        <dbReference type="Proteomes" id="UP000184050"/>
    </source>
</evidence>
<evidence type="ECO:0000313" key="9">
    <source>
        <dbReference type="EMBL" id="SHI79815.1"/>
    </source>
</evidence>
<dbReference type="InterPro" id="IPR014710">
    <property type="entry name" value="RmlC-like_jellyroll"/>
</dbReference>
<evidence type="ECO:0000256" key="5">
    <source>
        <dbReference type="ARBA" id="ARBA00023277"/>
    </source>
</evidence>